<dbReference type="CDD" id="cd13703">
    <property type="entry name" value="PBP2_HisJ_LAO"/>
    <property type="match status" value="1"/>
</dbReference>
<keyword evidence="4 7" id="KW-0732">Signal</keyword>
<dbReference type="PANTHER" id="PTHR35936">
    <property type="entry name" value="MEMBRANE-BOUND LYTIC MUREIN TRANSGLYCOSYLASE F"/>
    <property type="match status" value="1"/>
</dbReference>
<feature type="signal peptide" evidence="7">
    <location>
        <begin position="1"/>
        <end position="22"/>
    </location>
</feature>
<dbReference type="Proteomes" id="UP000279384">
    <property type="component" value="Unassembled WGS sequence"/>
</dbReference>
<dbReference type="NCBIfam" id="TIGR01096">
    <property type="entry name" value="3A0103s03R"/>
    <property type="match status" value="1"/>
</dbReference>
<proteinExistence type="inferred from homology"/>
<dbReference type="SMART" id="SM00062">
    <property type="entry name" value="PBPb"/>
    <property type="match status" value="1"/>
</dbReference>
<comment type="similarity">
    <text evidence="2 6">Belongs to the bacterial solute-binding protein 3 family.</text>
</comment>
<dbReference type="PROSITE" id="PS01039">
    <property type="entry name" value="SBP_BACTERIAL_3"/>
    <property type="match status" value="1"/>
</dbReference>
<dbReference type="InterPro" id="IPR018313">
    <property type="entry name" value="SBP_3_CS"/>
</dbReference>
<dbReference type="InterPro" id="IPR001638">
    <property type="entry name" value="Solute-binding_3/MltF_N"/>
</dbReference>
<comment type="subcellular location">
    <subcellularLocation>
        <location evidence="1">Periplasm</location>
    </subcellularLocation>
</comment>
<comment type="caution">
    <text evidence="9">The sequence shown here is derived from an EMBL/GenBank/DDBJ whole genome shotgun (WGS) entry which is preliminary data.</text>
</comment>
<keyword evidence="3" id="KW-0813">Transport</keyword>
<evidence type="ECO:0000256" key="1">
    <source>
        <dbReference type="ARBA" id="ARBA00004418"/>
    </source>
</evidence>
<gene>
    <name evidence="9" type="ORF">C8E02_1116</name>
</gene>
<evidence type="ECO:0000256" key="2">
    <source>
        <dbReference type="ARBA" id="ARBA00010333"/>
    </source>
</evidence>
<dbReference type="PANTHER" id="PTHR35936:SF13">
    <property type="entry name" value="HISTIDINE-BINDING PERIPLASMIC PROTEIN"/>
    <property type="match status" value="1"/>
</dbReference>
<organism evidence="9 10">
    <name type="scientific">Vogesella indigofera</name>
    <name type="common">Pseudomonas indigofera</name>
    <dbReference type="NCBI Taxonomy" id="45465"/>
    <lineage>
        <taxon>Bacteria</taxon>
        <taxon>Pseudomonadati</taxon>
        <taxon>Pseudomonadota</taxon>
        <taxon>Betaproteobacteria</taxon>
        <taxon>Neisseriales</taxon>
        <taxon>Chromobacteriaceae</taxon>
        <taxon>Vogesella</taxon>
    </lineage>
</organism>
<evidence type="ECO:0000256" key="7">
    <source>
        <dbReference type="SAM" id="SignalP"/>
    </source>
</evidence>
<protein>
    <submittedName>
        <fullName evidence="9">Amino acid ABC transporter substrate-binding protein (PAAT family)</fullName>
    </submittedName>
</protein>
<dbReference type="SUPFAM" id="SSF53850">
    <property type="entry name" value="Periplasmic binding protein-like II"/>
    <property type="match status" value="1"/>
</dbReference>
<dbReference type="EMBL" id="RBID01000011">
    <property type="protein sequence ID" value="RKQ61346.1"/>
    <property type="molecule type" value="Genomic_DNA"/>
</dbReference>
<name>A0A495BJD4_VOGIN</name>
<reference evidence="9 10" key="1">
    <citation type="submission" date="2018-10" db="EMBL/GenBank/DDBJ databases">
        <title>Genomic Encyclopedia of Type Strains, Phase IV (KMG-IV): sequencing the most valuable type-strain genomes for metagenomic binning, comparative biology and taxonomic classification.</title>
        <authorList>
            <person name="Goeker M."/>
        </authorList>
    </citation>
    <scope>NUCLEOTIDE SEQUENCE [LARGE SCALE GENOMIC DNA]</scope>
    <source>
        <strain evidence="9 10">DSM 3303</strain>
    </source>
</reference>
<dbReference type="RefSeq" id="WP_120809950.1">
    <property type="nucleotide sequence ID" value="NZ_RBID01000011.1"/>
</dbReference>
<sequence>MKKSVTGITLAFCALASMGSHASETQLIRFGVEPNYPPFESKMPDGSLVGFDIDLGNAMCAELKAKCVWVEQGFDGMIPGLMAKKFDAILSGMLITEKRKQVINFTNRLYLSTASLMVRKGSGLLPTAESLRGKRIGVQKGTSQETFIRTYWAPKGVQVVGYQSQDQVYADVRAERLDGAVQSTVQAKLLFLGRPEGKNFELAGEPLRDDKIFGPGVGIGIRKDSPALEKDLNMALAKIKANGTYHKLMKKYFDFDISGG</sequence>
<accession>A0A495BJD4</accession>
<evidence type="ECO:0000313" key="10">
    <source>
        <dbReference type="Proteomes" id="UP000279384"/>
    </source>
</evidence>
<feature type="chain" id="PRO_5019830322" evidence="7">
    <location>
        <begin position="23"/>
        <end position="260"/>
    </location>
</feature>
<evidence type="ECO:0000259" key="8">
    <source>
        <dbReference type="SMART" id="SM00062"/>
    </source>
</evidence>
<evidence type="ECO:0000256" key="6">
    <source>
        <dbReference type="RuleBase" id="RU003744"/>
    </source>
</evidence>
<dbReference type="Pfam" id="PF00497">
    <property type="entry name" value="SBP_bac_3"/>
    <property type="match status" value="1"/>
</dbReference>
<dbReference type="GO" id="GO:0030288">
    <property type="term" value="C:outer membrane-bounded periplasmic space"/>
    <property type="evidence" value="ECO:0007669"/>
    <property type="project" value="InterPro"/>
</dbReference>
<feature type="domain" description="Solute-binding protein family 3/N-terminal" evidence="8">
    <location>
        <begin position="27"/>
        <end position="256"/>
    </location>
</feature>
<evidence type="ECO:0000313" key="9">
    <source>
        <dbReference type="EMBL" id="RKQ61346.1"/>
    </source>
</evidence>
<dbReference type="InterPro" id="IPR005768">
    <property type="entry name" value="Lys_Arg_Orn-bd"/>
</dbReference>
<evidence type="ECO:0000256" key="5">
    <source>
        <dbReference type="ARBA" id="ARBA00022764"/>
    </source>
</evidence>
<keyword evidence="5" id="KW-0574">Periplasm</keyword>
<evidence type="ECO:0000256" key="3">
    <source>
        <dbReference type="ARBA" id="ARBA00022448"/>
    </source>
</evidence>
<dbReference type="Gene3D" id="3.40.190.10">
    <property type="entry name" value="Periplasmic binding protein-like II"/>
    <property type="match status" value="2"/>
</dbReference>
<dbReference type="AlphaFoldDB" id="A0A495BJD4"/>
<evidence type="ECO:0000256" key="4">
    <source>
        <dbReference type="ARBA" id="ARBA00022729"/>
    </source>
</evidence>